<comment type="similarity">
    <text evidence="2">Belongs to the NAD(P)-dependent epimerase/dehydratase family. Dihydroflavonol-4-reductase subfamily.</text>
</comment>
<evidence type="ECO:0000256" key="2">
    <source>
        <dbReference type="ARBA" id="ARBA00023445"/>
    </source>
</evidence>
<evidence type="ECO:0000313" key="5">
    <source>
        <dbReference type="Proteomes" id="UP000624244"/>
    </source>
</evidence>
<organism evidence="4 5">
    <name type="scientific">Cochliobolus sativus</name>
    <name type="common">Common root rot and spot blotch fungus</name>
    <name type="synonym">Bipolaris sorokiniana</name>
    <dbReference type="NCBI Taxonomy" id="45130"/>
    <lineage>
        <taxon>Eukaryota</taxon>
        <taxon>Fungi</taxon>
        <taxon>Dikarya</taxon>
        <taxon>Ascomycota</taxon>
        <taxon>Pezizomycotina</taxon>
        <taxon>Dothideomycetes</taxon>
        <taxon>Pleosporomycetidae</taxon>
        <taxon>Pleosporales</taxon>
        <taxon>Pleosporineae</taxon>
        <taxon>Pleosporaceae</taxon>
        <taxon>Bipolaris</taxon>
    </lineage>
</organism>
<reference evidence="4" key="1">
    <citation type="submission" date="2019-11" db="EMBL/GenBank/DDBJ databases">
        <title>Bipolaris sorokiniana Genome sequencing.</title>
        <authorList>
            <person name="Wang H."/>
        </authorList>
    </citation>
    <scope>NUCLEOTIDE SEQUENCE</scope>
</reference>
<dbReference type="InterPro" id="IPR036291">
    <property type="entry name" value="NAD(P)-bd_dom_sf"/>
</dbReference>
<gene>
    <name evidence="4" type="ORF">GGP41_001485</name>
</gene>
<evidence type="ECO:0000256" key="1">
    <source>
        <dbReference type="ARBA" id="ARBA00023002"/>
    </source>
</evidence>
<dbReference type="Proteomes" id="UP000624244">
    <property type="component" value="Unassembled WGS sequence"/>
</dbReference>
<dbReference type="Gene3D" id="3.40.50.720">
    <property type="entry name" value="NAD(P)-binding Rossmann-like Domain"/>
    <property type="match status" value="1"/>
</dbReference>
<evidence type="ECO:0000259" key="3">
    <source>
        <dbReference type="Pfam" id="PF01073"/>
    </source>
</evidence>
<accession>A0A8H6DYQ8</accession>
<dbReference type="AlphaFoldDB" id="A0A8H6DYQ8"/>
<feature type="domain" description="3-beta hydroxysteroid dehydrogenase/isomerase" evidence="3">
    <location>
        <begin position="26"/>
        <end position="108"/>
    </location>
</feature>
<dbReference type="PANTHER" id="PTHR10366:SF564">
    <property type="entry name" value="STEROL-4-ALPHA-CARBOXYLATE 3-DEHYDROGENASE, DECARBOXYLATING"/>
    <property type="match status" value="1"/>
</dbReference>
<sequence length="134" mass="14374">MAKDLVLITGAASHVGFEQIDKLKHTATLQKHLEDVEFVLISDLQEPSGLKEAIKGVSGVIHVATPIPLKLDRDHFYDSAKRGTLNLFTVAANEPSVKQIVVTSTCGITEYARPGPTGNAETAKKAGSAYLAYQ</sequence>
<evidence type="ECO:0000313" key="4">
    <source>
        <dbReference type="EMBL" id="KAF5852977.1"/>
    </source>
</evidence>
<dbReference type="InterPro" id="IPR002225">
    <property type="entry name" value="3Beta_OHSteriod_DH/Estase"/>
</dbReference>
<dbReference type="GO" id="GO:0016616">
    <property type="term" value="F:oxidoreductase activity, acting on the CH-OH group of donors, NAD or NADP as acceptor"/>
    <property type="evidence" value="ECO:0007669"/>
    <property type="project" value="InterPro"/>
</dbReference>
<dbReference type="GO" id="GO:0006694">
    <property type="term" value="P:steroid biosynthetic process"/>
    <property type="evidence" value="ECO:0007669"/>
    <property type="project" value="InterPro"/>
</dbReference>
<name>A0A8H6DYQ8_COCSA</name>
<dbReference type="Pfam" id="PF01073">
    <property type="entry name" value="3Beta_HSD"/>
    <property type="match status" value="1"/>
</dbReference>
<proteinExistence type="inferred from homology"/>
<comment type="caution">
    <text evidence="4">The sequence shown here is derived from an EMBL/GenBank/DDBJ whole genome shotgun (WGS) entry which is preliminary data.</text>
</comment>
<dbReference type="SUPFAM" id="SSF51735">
    <property type="entry name" value="NAD(P)-binding Rossmann-fold domains"/>
    <property type="match status" value="1"/>
</dbReference>
<keyword evidence="1" id="KW-0560">Oxidoreductase</keyword>
<dbReference type="EMBL" id="WNKQ01000002">
    <property type="protein sequence ID" value="KAF5852977.1"/>
    <property type="molecule type" value="Genomic_DNA"/>
</dbReference>
<dbReference type="InterPro" id="IPR050425">
    <property type="entry name" value="NAD(P)_dehydrat-like"/>
</dbReference>
<dbReference type="PANTHER" id="PTHR10366">
    <property type="entry name" value="NAD DEPENDENT EPIMERASE/DEHYDRATASE"/>
    <property type="match status" value="1"/>
</dbReference>
<protein>
    <recommendedName>
        <fullName evidence="3">3-beta hydroxysteroid dehydrogenase/isomerase domain-containing protein</fullName>
    </recommendedName>
</protein>